<feature type="compositionally biased region" description="Basic and acidic residues" evidence="1">
    <location>
        <begin position="112"/>
        <end position="125"/>
    </location>
</feature>
<evidence type="ECO:0000256" key="1">
    <source>
        <dbReference type="SAM" id="MobiDB-lite"/>
    </source>
</evidence>
<gene>
    <name evidence="2" type="ORF">TM448B02843_0010</name>
</gene>
<sequence>MAEEYKVPDEYKPDVCIKKCAQGFLVTGATYGDVGIRAFSTPEGLIEWLSRELGTGPIVWAWTLPIWAEMVGVKVEDILDMPDPSVDPTGYREAQEHNATFLITRFADKVLEARQPKPPPEPEPKKAKKPKKEKPKEGKGPPDDEPSFIAEIH</sequence>
<name>A0A6M3XYR1_9ZZZZ</name>
<feature type="region of interest" description="Disordered" evidence="1">
    <location>
        <begin position="112"/>
        <end position="153"/>
    </location>
</feature>
<organism evidence="2">
    <name type="scientific">viral metagenome</name>
    <dbReference type="NCBI Taxonomy" id="1070528"/>
    <lineage>
        <taxon>unclassified sequences</taxon>
        <taxon>metagenomes</taxon>
        <taxon>organismal metagenomes</taxon>
    </lineage>
</organism>
<proteinExistence type="predicted"/>
<dbReference type="EMBL" id="MT144963">
    <property type="protein sequence ID" value="QJI01944.1"/>
    <property type="molecule type" value="Genomic_DNA"/>
</dbReference>
<evidence type="ECO:0000313" key="2">
    <source>
        <dbReference type="EMBL" id="QJI01944.1"/>
    </source>
</evidence>
<protein>
    <submittedName>
        <fullName evidence="2">Uncharacterized protein</fullName>
    </submittedName>
</protein>
<reference evidence="2" key="1">
    <citation type="submission" date="2020-03" db="EMBL/GenBank/DDBJ databases">
        <title>The deep terrestrial virosphere.</title>
        <authorList>
            <person name="Holmfeldt K."/>
            <person name="Nilsson E."/>
            <person name="Simone D."/>
            <person name="Lopez-Fernandez M."/>
            <person name="Wu X."/>
            <person name="de Brujin I."/>
            <person name="Lundin D."/>
            <person name="Andersson A."/>
            <person name="Bertilsson S."/>
            <person name="Dopson M."/>
        </authorList>
    </citation>
    <scope>NUCLEOTIDE SEQUENCE</scope>
    <source>
        <strain evidence="2">TM448B02843</strain>
    </source>
</reference>
<accession>A0A6M3XYR1</accession>
<dbReference type="AlphaFoldDB" id="A0A6M3XYR1"/>